<evidence type="ECO:0000256" key="1">
    <source>
        <dbReference type="SAM" id="SignalP"/>
    </source>
</evidence>
<feature type="signal peptide" evidence="1">
    <location>
        <begin position="1"/>
        <end position="18"/>
    </location>
</feature>
<accession>A0ABM8AC42</accession>
<evidence type="ECO:0000313" key="3">
    <source>
        <dbReference type="Proteomes" id="UP001064971"/>
    </source>
</evidence>
<evidence type="ECO:0000313" key="2">
    <source>
        <dbReference type="EMBL" id="BDP41163.1"/>
    </source>
</evidence>
<dbReference type="EMBL" id="AP026560">
    <property type="protein sequence ID" value="BDP41163.1"/>
    <property type="molecule type" value="Genomic_DNA"/>
</dbReference>
<reference evidence="2" key="1">
    <citation type="submission" date="2022-07" db="EMBL/GenBank/DDBJ databases">
        <title>Complete Genome Sequence of the Radioresistant Bacterium Deinococcus aetherius ST0316, Isolated from the Air Dust collected in Lower Stratosphere above Japan.</title>
        <authorList>
            <person name="Satoh K."/>
            <person name="Hagiwara K."/>
            <person name="Katsumata K."/>
            <person name="Kubo A."/>
            <person name="Yokobori S."/>
            <person name="Yamagishi A."/>
            <person name="Oono Y."/>
            <person name="Narumi I."/>
        </authorList>
    </citation>
    <scope>NUCLEOTIDE SEQUENCE</scope>
    <source>
        <strain evidence="2">ST0316</strain>
    </source>
</reference>
<organism evidence="2 3">
    <name type="scientific">Deinococcus aetherius</name>
    <dbReference type="NCBI Taxonomy" id="200252"/>
    <lineage>
        <taxon>Bacteria</taxon>
        <taxon>Thermotogati</taxon>
        <taxon>Deinococcota</taxon>
        <taxon>Deinococci</taxon>
        <taxon>Deinococcales</taxon>
        <taxon>Deinococcaceae</taxon>
        <taxon>Deinococcus</taxon>
    </lineage>
</organism>
<keyword evidence="3" id="KW-1185">Reference proteome</keyword>
<protein>
    <submittedName>
        <fullName evidence="2">Uncharacterized protein</fullName>
    </submittedName>
</protein>
<gene>
    <name evidence="2" type="ORF">DAETH_11320</name>
</gene>
<feature type="chain" id="PRO_5046058495" evidence="1">
    <location>
        <begin position="19"/>
        <end position="138"/>
    </location>
</feature>
<proteinExistence type="predicted"/>
<dbReference type="Proteomes" id="UP001064971">
    <property type="component" value="Chromosome"/>
</dbReference>
<keyword evidence="1" id="KW-0732">Signal</keyword>
<name>A0ABM8AC42_9DEIO</name>
<sequence length="138" mass="15295">MVALLASAVLLAGSPVRADTVPSGLYAQYEAQRDVTRGFGYHEVFEPDVYRMDEGDVETEEVTLSGGEYRFKAICDSACGDIDLVVRDSRGQVVASDYELDSVPIVSFRTGRGDYTVRLSMESCDWEPCQAVLMYMKK</sequence>